<keyword evidence="1" id="KW-0472">Membrane</keyword>
<dbReference type="Proteomes" id="UP001363010">
    <property type="component" value="Unassembled WGS sequence"/>
</dbReference>
<dbReference type="EMBL" id="JBBKZV010000005">
    <property type="protein sequence ID" value="MEJ8822747.1"/>
    <property type="molecule type" value="Genomic_DNA"/>
</dbReference>
<keyword evidence="3" id="KW-1185">Reference proteome</keyword>
<organism evidence="2 3">
    <name type="scientific">Variovorax humicola</name>
    <dbReference type="NCBI Taxonomy" id="1769758"/>
    <lineage>
        <taxon>Bacteria</taxon>
        <taxon>Pseudomonadati</taxon>
        <taxon>Pseudomonadota</taxon>
        <taxon>Betaproteobacteria</taxon>
        <taxon>Burkholderiales</taxon>
        <taxon>Comamonadaceae</taxon>
        <taxon>Variovorax</taxon>
    </lineage>
</organism>
<evidence type="ECO:0008006" key="4">
    <source>
        <dbReference type="Google" id="ProtNLM"/>
    </source>
</evidence>
<evidence type="ECO:0000256" key="1">
    <source>
        <dbReference type="SAM" id="Phobius"/>
    </source>
</evidence>
<feature type="transmembrane region" description="Helical" evidence="1">
    <location>
        <begin position="82"/>
        <end position="100"/>
    </location>
</feature>
<gene>
    <name evidence="2" type="ORF">WKW80_12005</name>
</gene>
<keyword evidence="1" id="KW-1133">Transmembrane helix</keyword>
<accession>A0ABU8VY58</accession>
<sequence>MDDFNKSPDQLADDAKQVGQDAVNKAKGVAADAKQVAQDAVATGRAYATDAVNAAGKKIDSVKSQLSQTTDYLTKAINDDPLKAVLITAVVSSLISALLVSTMRSRYY</sequence>
<reference evidence="2 3" key="1">
    <citation type="submission" date="2024-03" db="EMBL/GenBank/DDBJ databases">
        <title>Novel species of the genus Variovorax.</title>
        <authorList>
            <person name="Liu Q."/>
            <person name="Xin Y.-H."/>
        </authorList>
    </citation>
    <scope>NUCLEOTIDE SEQUENCE [LARGE SCALE GENOMIC DNA]</scope>
    <source>
        <strain evidence="2 3">KACC 18501</strain>
    </source>
</reference>
<keyword evidence="1" id="KW-0812">Transmembrane</keyword>
<comment type="caution">
    <text evidence="2">The sequence shown here is derived from an EMBL/GenBank/DDBJ whole genome shotgun (WGS) entry which is preliminary data.</text>
</comment>
<dbReference type="RefSeq" id="WP_340363778.1">
    <property type="nucleotide sequence ID" value="NZ_JBBKZV010000005.1"/>
</dbReference>
<name>A0ABU8VY58_9BURK</name>
<evidence type="ECO:0000313" key="3">
    <source>
        <dbReference type="Proteomes" id="UP001363010"/>
    </source>
</evidence>
<proteinExistence type="predicted"/>
<evidence type="ECO:0000313" key="2">
    <source>
        <dbReference type="EMBL" id="MEJ8822747.1"/>
    </source>
</evidence>
<protein>
    <recommendedName>
        <fullName evidence="4">CsbD family protein</fullName>
    </recommendedName>
</protein>